<dbReference type="InterPro" id="IPR049730">
    <property type="entry name" value="SNF2/RAD54-like_C"/>
</dbReference>
<feature type="domain" description="Helicase ATP-binding" evidence="2">
    <location>
        <begin position="373"/>
        <end position="529"/>
    </location>
</feature>
<evidence type="ECO:0000313" key="5">
    <source>
        <dbReference type="Proteomes" id="UP000230719"/>
    </source>
</evidence>
<dbReference type="InterPro" id="IPR000330">
    <property type="entry name" value="SNF2_N"/>
</dbReference>
<dbReference type="GO" id="GO:0016787">
    <property type="term" value="F:hydrolase activity"/>
    <property type="evidence" value="ECO:0007669"/>
    <property type="project" value="UniProtKB-KW"/>
</dbReference>
<sequence>MEKKLFFSFDLKKSRDLNLIYLETFYCSIKLKKNNQFSGVLKRYDSKNYEELTLAEKKILSDLKLENIKSFITYEGKEIEIFKNISLPIFIKEKKSLFLIEKIIKLEKLDKEKYFCINNLKIFFSKGILYYNFSHTNVLEELDKSITPKIEIKIKGISYSKLHFYLEFNYDGDIVKSNDGRTLLKNKLKRNFIYEKNIENIILDKNFKNTKYNLYEGKFENLEKLNEIFSDEDINLYYFEEKVYKKVKIPKFQKIEKTEKKDWISYDIIYQFSKKNYSIVDEIDFYQKKWTILKNKNLYLLSPKLKKTLVAIENNNLEKEIPWYKRGILSDILKKYGEKITETYSYENISLGLPSRILKILKSYQILGIKWLKYLYLNNVNGCLADDMGLGKTLQVLTFLYDQDIKEKNILIVCPKILVKNWAKEIIKFEFNFNYKIMNSAKDFEKIELYKNKKNILITSFGVIRKLEKEIEKVDFLIVDEAQNIKNFLSLSYQILNSIKVKNRLLLTGTPIENNLYELIGLMDFLNPNLFDIKNLKSNEINNIKRMISPFILRRTKEDVLTLPQKNVENIFLTMQDNQIKLYTSLVEKFKKELDEKNRYKIKDGTLFLKMLMILRQVCCHPRILSQNLNPNNINESIKFEKLKEILKSSYLKKEKIIVFSQFTSMLKIIEEYLKNENYRYYYLDGKTINREKLLQEYEQDFNFSVFLISLKAGGVGINLISAQRIVIYDPWWNPAVEEQAIDRIYRIGQQKNVEVYKLYIKGTIEEKIHNLKIAKNQIFKDLLEKQDSLLSLSEL</sequence>
<accession>A0A2G9FMW7</accession>
<dbReference type="RefSeq" id="WP_158409899.1">
    <property type="nucleotide sequence ID" value="NZ_CP056023.1"/>
</dbReference>
<dbReference type="InterPro" id="IPR027417">
    <property type="entry name" value="P-loop_NTPase"/>
</dbReference>
<dbReference type="GO" id="GO:0005524">
    <property type="term" value="F:ATP binding"/>
    <property type="evidence" value="ECO:0007669"/>
    <property type="project" value="InterPro"/>
</dbReference>
<dbReference type="InterPro" id="IPR050496">
    <property type="entry name" value="SNF2_RAD54_helicase_repair"/>
</dbReference>
<feature type="domain" description="Helicase C-terminal" evidence="3">
    <location>
        <begin position="639"/>
        <end position="796"/>
    </location>
</feature>
<name>A0A2G9FMW7_9FUSO</name>
<dbReference type="SMART" id="SM00487">
    <property type="entry name" value="DEXDc"/>
    <property type="match status" value="1"/>
</dbReference>
<comment type="caution">
    <text evidence="4">The sequence shown here is derived from an EMBL/GenBank/DDBJ whole genome shotgun (WGS) entry which is preliminary data.</text>
</comment>
<dbReference type="SMART" id="SM00490">
    <property type="entry name" value="HELICc"/>
    <property type="match status" value="1"/>
</dbReference>
<dbReference type="PROSITE" id="PS51194">
    <property type="entry name" value="HELICASE_CTER"/>
    <property type="match status" value="1"/>
</dbReference>
<evidence type="ECO:0000259" key="3">
    <source>
        <dbReference type="PROSITE" id="PS51194"/>
    </source>
</evidence>
<dbReference type="PANTHER" id="PTHR45629">
    <property type="entry name" value="SNF2/RAD54 FAMILY MEMBER"/>
    <property type="match status" value="1"/>
</dbReference>
<dbReference type="Pfam" id="PF00271">
    <property type="entry name" value="Helicase_C"/>
    <property type="match status" value="1"/>
</dbReference>
<dbReference type="CDD" id="cd18793">
    <property type="entry name" value="SF2_C_SNF"/>
    <property type="match status" value="1"/>
</dbReference>
<dbReference type="EMBL" id="NPND01000006">
    <property type="protein sequence ID" value="PIM92901.1"/>
    <property type="molecule type" value="Genomic_DNA"/>
</dbReference>
<reference evidence="4 5" key="1">
    <citation type="submission" date="2017-08" db="EMBL/GenBank/DDBJ databases">
        <title>Analysis of Fusobacterium persistence and antibiotic response in human colorectal.</title>
        <authorList>
            <person name="Bullman S."/>
        </authorList>
    </citation>
    <scope>NUCLEOTIDE SEQUENCE [LARGE SCALE GENOMIC DNA]</scope>
    <source>
        <strain evidence="4 5">P2_CP</strain>
    </source>
</reference>
<gene>
    <name evidence="4" type="ORF">CI114_02840</name>
</gene>
<dbReference type="SUPFAM" id="SSF52540">
    <property type="entry name" value="P-loop containing nucleoside triphosphate hydrolases"/>
    <property type="match status" value="2"/>
</dbReference>
<evidence type="ECO:0000256" key="1">
    <source>
        <dbReference type="ARBA" id="ARBA00022801"/>
    </source>
</evidence>
<dbReference type="Pfam" id="PF00176">
    <property type="entry name" value="SNF2-rel_dom"/>
    <property type="match status" value="1"/>
</dbReference>
<protein>
    <recommendedName>
        <fullName evidence="6">Helicase SNF</fullName>
    </recommendedName>
</protein>
<evidence type="ECO:0000313" key="4">
    <source>
        <dbReference type="EMBL" id="PIM92901.1"/>
    </source>
</evidence>
<dbReference type="Gene3D" id="3.40.50.300">
    <property type="entry name" value="P-loop containing nucleotide triphosphate hydrolases"/>
    <property type="match status" value="1"/>
</dbReference>
<proteinExistence type="predicted"/>
<dbReference type="InterPro" id="IPR014001">
    <property type="entry name" value="Helicase_ATP-bd"/>
</dbReference>
<organism evidence="4 5">
    <name type="scientific">Fusobacterium animalis</name>
    <dbReference type="NCBI Taxonomy" id="76859"/>
    <lineage>
        <taxon>Bacteria</taxon>
        <taxon>Fusobacteriati</taxon>
        <taxon>Fusobacteriota</taxon>
        <taxon>Fusobacteriia</taxon>
        <taxon>Fusobacteriales</taxon>
        <taxon>Fusobacteriaceae</taxon>
        <taxon>Fusobacterium</taxon>
    </lineage>
</organism>
<dbReference type="PANTHER" id="PTHR45629:SF7">
    <property type="entry name" value="DNA EXCISION REPAIR PROTEIN ERCC-6-RELATED"/>
    <property type="match status" value="1"/>
</dbReference>
<dbReference type="InterPro" id="IPR001650">
    <property type="entry name" value="Helicase_C-like"/>
</dbReference>
<keyword evidence="1" id="KW-0378">Hydrolase</keyword>
<dbReference type="Proteomes" id="UP000230719">
    <property type="component" value="Unassembled WGS sequence"/>
</dbReference>
<dbReference type="Gene3D" id="3.40.50.10810">
    <property type="entry name" value="Tandem AAA-ATPase domain"/>
    <property type="match status" value="1"/>
</dbReference>
<evidence type="ECO:0000259" key="2">
    <source>
        <dbReference type="PROSITE" id="PS51192"/>
    </source>
</evidence>
<evidence type="ECO:0008006" key="6">
    <source>
        <dbReference type="Google" id="ProtNLM"/>
    </source>
</evidence>
<dbReference type="PROSITE" id="PS51192">
    <property type="entry name" value="HELICASE_ATP_BIND_1"/>
    <property type="match status" value="1"/>
</dbReference>
<dbReference type="AlphaFoldDB" id="A0A2G9FMW7"/>
<dbReference type="InterPro" id="IPR038718">
    <property type="entry name" value="SNF2-like_sf"/>
</dbReference>